<evidence type="ECO:0000256" key="1">
    <source>
        <dbReference type="SAM" id="MobiDB-lite"/>
    </source>
</evidence>
<accession>A0A4Z2IGD1</accession>
<gene>
    <name evidence="2" type="ORF">EYF80_012704</name>
</gene>
<dbReference type="EMBL" id="SRLO01000087">
    <property type="protein sequence ID" value="TNN77066.1"/>
    <property type="molecule type" value="Genomic_DNA"/>
</dbReference>
<sequence length="115" mass="12687">MPSHGSLQQAVKEPAEALGLLHAAFLVVLHGQQRGLADRQEVPRLQVQVLFLVPCECEEGEVLKTFRRHFVREDKSKWPLNRGLDGAARVPLRQQGSPGQKSSSETPKGGRATKL</sequence>
<feature type="region of interest" description="Disordered" evidence="1">
    <location>
        <begin position="79"/>
        <end position="115"/>
    </location>
</feature>
<comment type="caution">
    <text evidence="2">The sequence shown here is derived from an EMBL/GenBank/DDBJ whole genome shotgun (WGS) entry which is preliminary data.</text>
</comment>
<protein>
    <submittedName>
        <fullName evidence="2">Uncharacterized protein</fullName>
    </submittedName>
</protein>
<feature type="compositionally biased region" description="Polar residues" evidence="1">
    <location>
        <begin position="94"/>
        <end position="106"/>
    </location>
</feature>
<evidence type="ECO:0000313" key="2">
    <source>
        <dbReference type="EMBL" id="TNN77066.1"/>
    </source>
</evidence>
<organism evidence="2 3">
    <name type="scientific">Liparis tanakae</name>
    <name type="common">Tanaka's snailfish</name>
    <dbReference type="NCBI Taxonomy" id="230148"/>
    <lineage>
        <taxon>Eukaryota</taxon>
        <taxon>Metazoa</taxon>
        <taxon>Chordata</taxon>
        <taxon>Craniata</taxon>
        <taxon>Vertebrata</taxon>
        <taxon>Euteleostomi</taxon>
        <taxon>Actinopterygii</taxon>
        <taxon>Neopterygii</taxon>
        <taxon>Teleostei</taxon>
        <taxon>Neoteleostei</taxon>
        <taxon>Acanthomorphata</taxon>
        <taxon>Eupercaria</taxon>
        <taxon>Perciformes</taxon>
        <taxon>Cottioidei</taxon>
        <taxon>Cottales</taxon>
        <taxon>Liparidae</taxon>
        <taxon>Liparis</taxon>
    </lineage>
</organism>
<keyword evidence="3" id="KW-1185">Reference proteome</keyword>
<reference evidence="2 3" key="1">
    <citation type="submission" date="2019-03" db="EMBL/GenBank/DDBJ databases">
        <title>First draft genome of Liparis tanakae, snailfish: a comprehensive survey of snailfish specific genes.</title>
        <authorList>
            <person name="Kim W."/>
            <person name="Song I."/>
            <person name="Jeong J.-H."/>
            <person name="Kim D."/>
            <person name="Kim S."/>
            <person name="Ryu S."/>
            <person name="Song J.Y."/>
            <person name="Lee S.K."/>
        </authorList>
    </citation>
    <scope>NUCLEOTIDE SEQUENCE [LARGE SCALE GENOMIC DNA]</scope>
    <source>
        <tissue evidence="2">Muscle</tissue>
    </source>
</reference>
<dbReference type="Proteomes" id="UP000314294">
    <property type="component" value="Unassembled WGS sequence"/>
</dbReference>
<proteinExistence type="predicted"/>
<name>A0A4Z2IGD1_9TELE</name>
<dbReference type="AlphaFoldDB" id="A0A4Z2IGD1"/>
<evidence type="ECO:0000313" key="3">
    <source>
        <dbReference type="Proteomes" id="UP000314294"/>
    </source>
</evidence>